<feature type="binding site" evidence="6">
    <location>
        <position position="77"/>
    </location>
    <ligand>
        <name>S-adenosyl-L-methionine</name>
        <dbReference type="ChEBI" id="CHEBI:59789"/>
    </ligand>
</feature>
<dbReference type="EC" id="2.1.1.-" evidence="6"/>
<dbReference type="CDD" id="cd02440">
    <property type="entry name" value="AdoMet_MTases"/>
    <property type="match status" value="1"/>
</dbReference>
<dbReference type="HAMAP" id="MF_00074">
    <property type="entry name" value="16SrRNA_methyltr_G"/>
    <property type="match status" value="1"/>
</dbReference>
<dbReference type="AlphaFoldDB" id="A0A1H6DDH6"/>
<protein>
    <recommendedName>
        <fullName evidence="6">Ribosomal RNA small subunit methyltransferase G</fullName>
        <ecNumber evidence="6">2.1.1.-</ecNumber>
    </recommendedName>
    <alternativeName>
        <fullName evidence="6">16S rRNA 7-methylguanosine methyltransferase</fullName>
        <shortName evidence="6">16S rRNA m7G methyltransferase</shortName>
    </alternativeName>
</protein>
<keyword evidence="2 6" id="KW-0698">rRNA processing</keyword>
<comment type="caution">
    <text evidence="6">Lacks conserved residue(s) required for the propagation of feature annotation.</text>
</comment>
<dbReference type="NCBIfam" id="TIGR00138">
    <property type="entry name" value="rsmG_gidB"/>
    <property type="match status" value="1"/>
</dbReference>
<comment type="subcellular location">
    <subcellularLocation>
        <location evidence="6">Cytoplasm</location>
    </subcellularLocation>
</comment>
<dbReference type="GO" id="GO:0005829">
    <property type="term" value="C:cytosol"/>
    <property type="evidence" value="ECO:0007669"/>
    <property type="project" value="TreeGrafter"/>
</dbReference>
<feature type="binding site" evidence="6">
    <location>
        <position position="138"/>
    </location>
    <ligand>
        <name>S-adenosyl-L-methionine</name>
        <dbReference type="ChEBI" id="CHEBI:59789"/>
    </ligand>
</feature>
<dbReference type="InterPro" id="IPR003682">
    <property type="entry name" value="rRNA_ssu_MeTfrase_G"/>
</dbReference>
<comment type="similarity">
    <text evidence="6">Belongs to the methyltransferase superfamily. RNA methyltransferase RsmG family.</text>
</comment>
<dbReference type="Gene3D" id="3.40.50.150">
    <property type="entry name" value="Vaccinia Virus protein VP39"/>
    <property type="match status" value="1"/>
</dbReference>
<gene>
    <name evidence="6" type="primary">rsmG</name>
    <name evidence="7" type="ORF">SAMN04489712_115146</name>
</gene>
<evidence type="ECO:0000256" key="5">
    <source>
        <dbReference type="ARBA" id="ARBA00022691"/>
    </source>
</evidence>
<evidence type="ECO:0000256" key="1">
    <source>
        <dbReference type="ARBA" id="ARBA00022490"/>
    </source>
</evidence>
<evidence type="ECO:0000313" key="8">
    <source>
        <dbReference type="Proteomes" id="UP000236723"/>
    </source>
</evidence>
<dbReference type="EMBL" id="FNVO01000015">
    <property type="protein sequence ID" value="SEG83102.1"/>
    <property type="molecule type" value="Genomic_DNA"/>
</dbReference>
<keyword evidence="4 6" id="KW-0808">Transferase</keyword>
<reference evidence="8" key="1">
    <citation type="submission" date="2016-10" db="EMBL/GenBank/DDBJ databases">
        <authorList>
            <person name="Varghese N."/>
            <person name="Submissions S."/>
        </authorList>
    </citation>
    <scope>NUCLEOTIDE SEQUENCE [LARGE SCALE GENOMIC DNA]</scope>
    <source>
        <strain evidence="8">DSM 43163</strain>
    </source>
</reference>
<dbReference type="GO" id="GO:0070043">
    <property type="term" value="F:rRNA (guanine-N7-)-methyltransferase activity"/>
    <property type="evidence" value="ECO:0007669"/>
    <property type="project" value="UniProtKB-UniRule"/>
</dbReference>
<sequence>MGDPKSVPEAARQIFGDALPVAERYAEFLADAGVVRGLIGPREADRLWERHLINCAVLAEAVPRDAAVIDIGSGAGLPGLVLAIVRPDLSITLLEPLLRRTTFLTEAVELLGLDNVEVRRARAEEVARDYQADVVTARAVAPLDRLIGWALPLLRPGGELLALKGERAAQELTEAGPVLKRFGVRTAELHRLGQGKVEPPTTIVRVVAERVPRRAKGSRKRSS</sequence>
<feature type="binding site" evidence="6">
    <location>
        <position position="72"/>
    </location>
    <ligand>
        <name>S-adenosyl-L-methionine</name>
        <dbReference type="ChEBI" id="CHEBI:59789"/>
    </ligand>
</feature>
<keyword evidence="8" id="KW-1185">Reference proteome</keyword>
<dbReference type="PIRSF" id="PIRSF003078">
    <property type="entry name" value="GidB"/>
    <property type="match status" value="1"/>
</dbReference>
<evidence type="ECO:0000256" key="2">
    <source>
        <dbReference type="ARBA" id="ARBA00022552"/>
    </source>
</evidence>
<accession>A0A1H6DDH6</accession>
<name>A0A1H6DDH6_9ACTN</name>
<proteinExistence type="inferred from homology"/>
<organism evidence="7 8">
    <name type="scientific">Thermomonospora echinospora</name>
    <dbReference type="NCBI Taxonomy" id="1992"/>
    <lineage>
        <taxon>Bacteria</taxon>
        <taxon>Bacillati</taxon>
        <taxon>Actinomycetota</taxon>
        <taxon>Actinomycetes</taxon>
        <taxon>Streptosporangiales</taxon>
        <taxon>Thermomonosporaceae</taxon>
        <taxon>Thermomonospora</taxon>
    </lineage>
</organism>
<dbReference type="InterPro" id="IPR029063">
    <property type="entry name" value="SAM-dependent_MTases_sf"/>
</dbReference>
<dbReference type="Pfam" id="PF02527">
    <property type="entry name" value="GidB"/>
    <property type="match status" value="1"/>
</dbReference>
<feature type="binding site" evidence="6">
    <location>
        <begin position="123"/>
        <end position="124"/>
    </location>
    <ligand>
        <name>S-adenosyl-L-methionine</name>
        <dbReference type="ChEBI" id="CHEBI:59789"/>
    </ligand>
</feature>
<keyword evidence="3 6" id="KW-0489">Methyltransferase</keyword>
<dbReference type="SUPFAM" id="SSF53335">
    <property type="entry name" value="S-adenosyl-L-methionine-dependent methyltransferases"/>
    <property type="match status" value="1"/>
</dbReference>
<evidence type="ECO:0000313" key="7">
    <source>
        <dbReference type="EMBL" id="SEG83102.1"/>
    </source>
</evidence>
<keyword evidence="5 6" id="KW-0949">S-adenosyl-L-methionine</keyword>
<evidence type="ECO:0000256" key="6">
    <source>
        <dbReference type="HAMAP-Rule" id="MF_00074"/>
    </source>
</evidence>
<evidence type="ECO:0000256" key="4">
    <source>
        <dbReference type="ARBA" id="ARBA00022679"/>
    </source>
</evidence>
<dbReference type="RefSeq" id="WP_200827523.1">
    <property type="nucleotide sequence ID" value="NZ_FNVO01000015.1"/>
</dbReference>
<keyword evidence="1 6" id="KW-0963">Cytoplasm</keyword>
<comment type="function">
    <text evidence="6">Specifically methylates the N7 position of a guanine in 16S rRNA.</text>
</comment>
<evidence type="ECO:0000256" key="3">
    <source>
        <dbReference type="ARBA" id="ARBA00022603"/>
    </source>
</evidence>
<dbReference type="PANTHER" id="PTHR31760">
    <property type="entry name" value="S-ADENOSYL-L-METHIONINE-DEPENDENT METHYLTRANSFERASES SUPERFAMILY PROTEIN"/>
    <property type="match status" value="1"/>
</dbReference>
<dbReference type="Proteomes" id="UP000236723">
    <property type="component" value="Unassembled WGS sequence"/>
</dbReference>
<dbReference type="PANTHER" id="PTHR31760:SF0">
    <property type="entry name" value="S-ADENOSYL-L-METHIONINE-DEPENDENT METHYLTRANSFERASES SUPERFAMILY PROTEIN"/>
    <property type="match status" value="1"/>
</dbReference>